<sequence length="96" mass="10886">MPFEFTSELYEWSARDNWFFVDLPHEVSDAITAMPLIPGGFGSVKVEVSVGHVTWRTSVFPDDKRGTFVLPIKKEVRARNSLFAGSRVEVTLEVVR</sequence>
<gene>
    <name evidence="1" type="ORF">D7I44_08780</name>
</gene>
<dbReference type="InterPro" id="IPR015018">
    <property type="entry name" value="DUF1905"/>
</dbReference>
<dbReference type="RefSeq" id="WP_120789151.1">
    <property type="nucleotide sequence ID" value="NZ_CP032624.1"/>
</dbReference>
<dbReference type="AlphaFoldDB" id="A0A387BRD4"/>
<dbReference type="KEGG" id="gry:D7I44_08780"/>
<accession>A0A387BRD4</accession>
<dbReference type="Proteomes" id="UP000275069">
    <property type="component" value="Chromosome"/>
</dbReference>
<dbReference type="OrthoDB" id="9808666at2"/>
<evidence type="ECO:0000313" key="1">
    <source>
        <dbReference type="EMBL" id="AYG03619.1"/>
    </source>
</evidence>
<name>A0A387BRD4_9MICO</name>
<dbReference type="EMBL" id="CP032624">
    <property type="protein sequence ID" value="AYG03619.1"/>
    <property type="molecule type" value="Genomic_DNA"/>
</dbReference>
<organism evidence="1 2">
    <name type="scientific">Gryllotalpicola protaetiae</name>
    <dbReference type="NCBI Taxonomy" id="2419771"/>
    <lineage>
        <taxon>Bacteria</taxon>
        <taxon>Bacillati</taxon>
        <taxon>Actinomycetota</taxon>
        <taxon>Actinomycetes</taxon>
        <taxon>Micrococcales</taxon>
        <taxon>Microbacteriaceae</taxon>
        <taxon>Gryllotalpicola</taxon>
    </lineage>
</organism>
<reference evidence="1 2" key="1">
    <citation type="submission" date="2018-09" db="EMBL/GenBank/DDBJ databases">
        <title>Genome sequencing of strain 2DFW10M-5.</title>
        <authorList>
            <person name="Heo J."/>
            <person name="Kim S.-J."/>
            <person name="Kwon S.-W."/>
        </authorList>
    </citation>
    <scope>NUCLEOTIDE SEQUENCE [LARGE SCALE GENOMIC DNA]</scope>
    <source>
        <strain evidence="1 2">2DFW10M-5</strain>
    </source>
</reference>
<dbReference type="SUPFAM" id="SSF141694">
    <property type="entry name" value="AF2212/PG0164-like"/>
    <property type="match status" value="1"/>
</dbReference>
<dbReference type="Pfam" id="PF08922">
    <property type="entry name" value="DUF1905"/>
    <property type="match status" value="1"/>
</dbReference>
<evidence type="ECO:0000313" key="2">
    <source>
        <dbReference type="Proteomes" id="UP000275069"/>
    </source>
</evidence>
<keyword evidence="2" id="KW-1185">Reference proteome</keyword>
<dbReference type="InterPro" id="IPR037079">
    <property type="entry name" value="AF2212/PG0164-like_sf"/>
</dbReference>
<protein>
    <submittedName>
        <fullName evidence="1">DUF1905 domain-containing protein</fullName>
    </submittedName>
</protein>
<proteinExistence type="predicted"/>
<dbReference type="Gene3D" id="2.40.30.100">
    <property type="entry name" value="AF2212/PG0164-like"/>
    <property type="match status" value="1"/>
</dbReference>